<organism evidence="2 3">
    <name type="scientific">Acaromyces ingoldii</name>
    <dbReference type="NCBI Taxonomy" id="215250"/>
    <lineage>
        <taxon>Eukaryota</taxon>
        <taxon>Fungi</taxon>
        <taxon>Dikarya</taxon>
        <taxon>Basidiomycota</taxon>
        <taxon>Ustilaginomycotina</taxon>
        <taxon>Exobasidiomycetes</taxon>
        <taxon>Exobasidiales</taxon>
        <taxon>Cryptobasidiaceae</taxon>
        <taxon>Acaromyces</taxon>
    </lineage>
</organism>
<keyword evidence="3" id="KW-1185">Reference proteome</keyword>
<accession>A0A316YLL8</accession>
<evidence type="ECO:0000313" key="2">
    <source>
        <dbReference type="EMBL" id="PWN90139.1"/>
    </source>
</evidence>
<sequence length="248" mass="26216">MLMAFSGDRRGAGSEPAGSMLDRSTRRGRGSEEVAVLALASAVARAPVALSRRSNLALSDFSRSTLSSSVVLSGGEVPGWWAASGELGGEPEVGAAVVASTFTADVAGRPLPKRGVMVAFVRSIVVAHSTLPLLFLLCNLALLFLGAEPVGEGQTNGAVDERGWARCAYRPTALFPILETPSIFYFPEYLLLSRSCAMGTRHATSAPYYYVARSGGIFVDPLSSKALLISGLVREQQLLCGSYIITRE</sequence>
<feature type="region of interest" description="Disordered" evidence="1">
    <location>
        <begin position="1"/>
        <end position="26"/>
    </location>
</feature>
<reference evidence="2 3" key="1">
    <citation type="journal article" date="2018" name="Mol. Biol. Evol.">
        <title>Broad Genomic Sampling Reveals a Smut Pathogenic Ancestry of the Fungal Clade Ustilaginomycotina.</title>
        <authorList>
            <person name="Kijpornyongpan T."/>
            <person name="Mondo S.J."/>
            <person name="Barry K."/>
            <person name="Sandor L."/>
            <person name="Lee J."/>
            <person name="Lipzen A."/>
            <person name="Pangilinan J."/>
            <person name="LaButti K."/>
            <person name="Hainaut M."/>
            <person name="Henrissat B."/>
            <person name="Grigoriev I.V."/>
            <person name="Spatafora J.W."/>
            <person name="Aime M.C."/>
        </authorList>
    </citation>
    <scope>NUCLEOTIDE SEQUENCE [LARGE SCALE GENOMIC DNA]</scope>
    <source>
        <strain evidence="2 3">MCA 4198</strain>
    </source>
</reference>
<proteinExistence type="predicted"/>
<dbReference type="RefSeq" id="XP_025377337.1">
    <property type="nucleotide sequence ID" value="XM_025517846.1"/>
</dbReference>
<gene>
    <name evidence="2" type="ORF">FA10DRAFT_105725</name>
</gene>
<evidence type="ECO:0000256" key="1">
    <source>
        <dbReference type="SAM" id="MobiDB-lite"/>
    </source>
</evidence>
<evidence type="ECO:0000313" key="3">
    <source>
        <dbReference type="Proteomes" id="UP000245768"/>
    </source>
</evidence>
<dbReference type="Proteomes" id="UP000245768">
    <property type="component" value="Unassembled WGS sequence"/>
</dbReference>
<dbReference type="EMBL" id="KZ819636">
    <property type="protein sequence ID" value="PWN90139.1"/>
    <property type="molecule type" value="Genomic_DNA"/>
</dbReference>
<name>A0A316YLL8_9BASI</name>
<dbReference type="GeneID" id="37039762"/>
<dbReference type="AlphaFoldDB" id="A0A316YLL8"/>
<protein>
    <submittedName>
        <fullName evidence="2">Uncharacterized protein</fullName>
    </submittedName>
</protein>
<dbReference type="InParanoid" id="A0A316YLL8"/>